<feature type="transmembrane region" description="Helical" evidence="7">
    <location>
        <begin position="778"/>
        <end position="799"/>
    </location>
</feature>
<comment type="similarity">
    <text evidence="6">Belongs to the ABC-4 integral membrane protein family.</text>
</comment>
<evidence type="ECO:0000256" key="2">
    <source>
        <dbReference type="ARBA" id="ARBA00022475"/>
    </source>
</evidence>
<keyword evidence="10" id="KW-1185">Reference proteome</keyword>
<dbReference type="OrthoDB" id="9770036at2"/>
<evidence type="ECO:0000256" key="5">
    <source>
        <dbReference type="ARBA" id="ARBA00023136"/>
    </source>
</evidence>
<dbReference type="EMBL" id="CP035704">
    <property type="protein sequence ID" value="QBB70066.1"/>
    <property type="molecule type" value="Genomic_DNA"/>
</dbReference>
<keyword evidence="4 7" id="KW-1133">Transmembrane helix</keyword>
<organism evidence="9 10">
    <name type="scientific">Pseudolysobacter antarcticus</name>
    <dbReference type="NCBI Taxonomy" id="2511995"/>
    <lineage>
        <taxon>Bacteria</taxon>
        <taxon>Pseudomonadati</taxon>
        <taxon>Pseudomonadota</taxon>
        <taxon>Gammaproteobacteria</taxon>
        <taxon>Lysobacterales</taxon>
        <taxon>Rhodanobacteraceae</taxon>
        <taxon>Pseudolysobacter</taxon>
    </lineage>
</organism>
<sequence>MRRARLPWSMVVSSKTSRPARSRPMFSPRWHKMRRDAWLHKSRSLLVVFAIATGMIAAGALLDTWALVQRVTASSYLGSHPVSATLRVDTLDPMLLAQVRALPAIAAARSRRTVYANVDVHGTRLTAALFALDEFDTPNIGRLESERGKWPPRDGEIAIEKSALEFSGAALDGAITLQFGKSPARALTVSGIAHDVSLPPGWMDHVVYGFVTPATLGMLGAPSALDEIQIVVRDTTADRDAVRRIAYDAKALIEYDGKHVTAIDVPVPGEHAHAAQMNSLMLTQGAFGLLTLLVCSFLIVNLITAMLTGQTREIGVMKSLGARAGQIAVMYLGFAFLLGLLASAIALPVAMLIARPYAALNASMLNFSIDGYAIPWWAIAVQLAVGCLLPVIAAIFPVRRACRLSVNAALRDSGLAADAGTSYVRRRITIPGIGRPLLLSIGNAFRRRQRLLLTLLVLAAGGAVFLGAGNLRIAVRGSVDPLFSSQHYDVVLRLADAHPAAKIEAAAANVSGVARVEAWASDNVSVAHADGTSGNSFTLVGLPADSAMIAPIMLGGRGLNASDNNALVISRNVLRDEPTLLPGTKVTLLIAGQPIEFSIVGVVDAGPQKIAYMPRAALDALHGGDLSSALVVASKAADAPSQLDLILRLRSELERIGMPVANSQLLSETRRGVEDHLLMVVDFLGLMAWVMIAVGAMGLASTMSLAVLERTREIGVLRAIGARHGAILRMIQIEGLVIALLGWLVSIPLSMPMSALLADAFGRVMFTTPIRWMPDARNVLVWLLMVVVVSLIACTWPSLRATRIPTAKALSYE</sequence>
<keyword evidence="2" id="KW-1003">Cell membrane</keyword>
<gene>
    <name evidence="9" type="ORF">ELE36_06640</name>
</gene>
<evidence type="ECO:0000256" key="7">
    <source>
        <dbReference type="SAM" id="Phobius"/>
    </source>
</evidence>
<feature type="transmembrane region" description="Helical" evidence="7">
    <location>
        <begin position="736"/>
        <end position="758"/>
    </location>
</feature>
<dbReference type="PANTHER" id="PTHR30572:SF4">
    <property type="entry name" value="ABC TRANSPORTER PERMEASE YTRF"/>
    <property type="match status" value="1"/>
</dbReference>
<evidence type="ECO:0000256" key="6">
    <source>
        <dbReference type="ARBA" id="ARBA00038076"/>
    </source>
</evidence>
<keyword evidence="3 7" id="KW-0812">Transmembrane</keyword>
<dbReference type="Pfam" id="PF02687">
    <property type="entry name" value="FtsX"/>
    <property type="match status" value="2"/>
</dbReference>
<dbReference type="GO" id="GO:0005886">
    <property type="term" value="C:plasma membrane"/>
    <property type="evidence" value="ECO:0007669"/>
    <property type="project" value="UniProtKB-SubCell"/>
</dbReference>
<feature type="domain" description="ABC3 transporter permease C-terminal" evidence="8">
    <location>
        <begin position="686"/>
        <end position="805"/>
    </location>
</feature>
<dbReference type="InterPro" id="IPR003838">
    <property type="entry name" value="ABC3_permease_C"/>
</dbReference>
<reference evidence="9 10" key="1">
    <citation type="submission" date="2019-01" db="EMBL/GenBank/DDBJ databases">
        <title>Pseudolysobacter antarctica gen. nov., sp. nov., isolated from Fildes Peninsula, Antarctica.</title>
        <authorList>
            <person name="Wei Z."/>
            <person name="Peng F."/>
        </authorList>
    </citation>
    <scope>NUCLEOTIDE SEQUENCE [LARGE SCALE GENOMIC DNA]</scope>
    <source>
        <strain evidence="9 10">AQ6-296</strain>
    </source>
</reference>
<feature type="transmembrane region" description="Helical" evidence="7">
    <location>
        <begin position="286"/>
        <end position="307"/>
    </location>
</feature>
<feature type="transmembrane region" description="Helical" evidence="7">
    <location>
        <begin position="374"/>
        <end position="396"/>
    </location>
</feature>
<evidence type="ECO:0000259" key="8">
    <source>
        <dbReference type="Pfam" id="PF02687"/>
    </source>
</evidence>
<evidence type="ECO:0000313" key="9">
    <source>
        <dbReference type="EMBL" id="QBB70066.1"/>
    </source>
</evidence>
<feature type="transmembrane region" description="Helical" evidence="7">
    <location>
        <begin position="686"/>
        <end position="708"/>
    </location>
</feature>
<proteinExistence type="inferred from homology"/>
<dbReference type="InterPro" id="IPR050250">
    <property type="entry name" value="Macrolide_Exporter_MacB"/>
</dbReference>
<dbReference type="GO" id="GO:0022857">
    <property type="term" value="F:transmembrane transporter activity"/>
    <property type="evidence" value="ECO:0007669"/>
    <property type="project" value="TreeGrafter"/>
</dbReference>
<comment type="subcellular location">
    <subcellularLocation>
        <location evidence="1">Cell membrane</location>
        <topology evidence="1">Multi-pass membrane protein</topology>
    </subcellularLocation>
</comment>
<feature type="transmembrane region" description="Helical" evidence="7">
    <location>
        <begin position="328"/>
        <end position="354"/>
    </location>
</feature>
<dbReference type="AlphaFoldDB" id="A0A411HHS2"/>
<evidence type="ECO:0000256" key="1">
    <source>
        <dbReference type="ARBA" id="ARBA00004651"/>
    </source>
</evidence>
<name>A0A411HHS2_9GAMM</name>
<protein>
    <submittedName>
        <fullName evidence="9">FtsX-like permease family protein</fullName>
    </submittedName>
</protein>
<evidence type="ECO:0000256" key="4">
    <source>
        <dbReference type="ARBA" id="ARBA00022989"/>
    </source>
</evidence>
<keyword evidence="5 7" id="KW-0472">Membrane</keyword>
<feature type="transmembrane region" description="Helical" evidence="7">
    <location>
        <begin position="451"/>
        <end position="471"/>
    </location>
</feature>
<dbReference type="PANTHER" id="PTHR30572">
    <property type="entry name" value="MEMBRANE COMPONENT OF TRANSPORTER-RELATED"/>
    <property type="match status" value="1"/>
</dbReference>
<dbReference type="Proteomes" id="UP000291562">
    <property type="component" value="Chromosome"/>
</dbReference>
<evidence type="ECO:0000313" key="10">
    <source>
        <dbReference type="Proteomes" id="UP000291562"/>
    </source>
</evidence>
<evidence type="ECO:0000256" key="3">
    <source>
        <dbReference type="ARBA" id="ARBA00022692"/>
    </source>
</evidence>
<feature type="domain" description="ABC3 transporter permease C-terminal" evidence="8">
    <location>
        <begin position="286"/>
        <end position="405"/>
    </location>
</feature>
<accession>A0A411HHS2</accession>
<dbReference type="KEGG" id="xbc:ELE36_06640"/>